<dbReference type="InterPro" id="IPR000644">
    <property type="entry name" value="CBS_dom"/>
</dbReference>
<evidence type="ECO:0000256" key="4">
    <source>
        <dbReference type="ARBA" id="ARBA00022692"/>
    </source>
</evidence>
<evidence type="ECO:0000256" key="3">
    <source>
        <dbReference type="ARBA" id="ARBA00022448"/>
    </source>
</evidence>
<evidence type="ECO:0000256" key="8">
    <source>
        <dbReference type="PROSITE-ProRule" id="PRU00703"/>
    </source>
</evidence>
<dbReference type="GO" id="GO:0005886">
    <property type="term" value="C:plasma membrane"/>
    <property type="evidence" value="ECO:0007669"/>
    <property type="project" value="UniProtKB-SubCell"/>
</dbReference>
<feature type="transmembrane region" description="Helical" evidence="9">
    <location>
        <begin position="400"/>
        <end position="422"/>
    </location>
</feature>
<sequence length="463" mass="51881">MKENIEQLTEQTKLLIEAGDVAMLRIYLDDLNISDVEDLIDELPEYAPLIITTLSLNRAVNVFRILDVPTQERIITKLPGQKISEIINGLPPDDRTAFFGELKDQELQHRLISLLPPEDRKEVFTLLSYPEDSIGRMMTPDFLAISKDYTVEEALQYIRKNGRNSETIDVIYILDDKGVLIDDLRIKELLISDPKTPITDLMDGRLISLNAPDPVEEGIKIFKMNNRVALPVIDSGGILLGIVTIDDILWVADEEYSEDMQRMGGTSALDEPYLDLPVHKLVWKRAGWLVILFIGELLTASVMQYYEEQLAQMIVLALFLPLMISSGGNSGSQASTLVIQAMATGEVKIRDWWRVFRREVVSGLSLGIILGIIGFCRIYIWHLIFPNLYGEHWIMVGSTVSLALIGIVLWGSLIGSMLPFILRRFGADPATSSAPFVATIVDVTGLMIYLTIASWIFGPLMNG</sequence>
<protein>
    <recommendedName>
        <fullName evidence="9">Magnesium transporter MgtE</fullName>
    </recommendedName>
</protein>
<dbReference type="Pfam" id="PF00571">
    <property type="entry name" value="CBS"/>
    <property type="match status" value="2"/>
</dbReference>
<dbReference type="AlphaFoldDB" id="A0A212J1B8"/>
<dbReference type="SMART" id="SM00116">
    <property type="entry name" value="CBS"/>
    <property type="match status" value="1"/>
</dbReference>
<dbReference type="SMART" id="SM00924">
    <property type="entry name" value="MgtE_N"/>
    <property type="match status" value="1"/>
</dbReference>
<keyword evidence="3 9" id="KW-0813">Transport</keyword>
<evidence type="ECO:0000256" key="7">
    <source>
        <dbReference type="ARBA" id="ARBA00023136"/>
    </source>
</evidence>
<dbReference type="InterPro" id="IPR006668">
    <property type="entry name" value="Mg_transptr_MgtE_intracell_dom"/>
</dbReference>
<name>A0A212J1B8_9BACT</name>
<keyword evidence="9" id="KW-0479">Metal-binding</keyword>
<evidence type="ECO:0000256" key="6">
    <source>
        <dbReference type="ARBA" id="ARBA00022989"/>
    </source>
</evidence>
<keyword evidence="6 9" id="KW-1133">Transmembrane helix</keyword>
<dbReference type="EMBL" id="FLUM01000001">
    <property type="protein sequence ID" value="SBV93249.1"/>
    <property type="molecule type" value="Genomic_DNA"/>
</dbReference>
<dbReference type="Gene3D" id="1.10.357.20">
    <property type="entry name" value="SLC41 divalent cation transporters, integral membrane domain"/>
    <property type="match status" value="1"/>
</dbReference>
<dbReference type="GO" id="GO:0015095">
    <property type="term" value="F:magnesium ion transmembrane transporter activity"/>
    <property type="evidence" value="ECO:0007669"/>
    <property type="project" value="UniProtKB-UniRule"/>
</dbReference>
<feature type="transmembrane region" description="Helical" evidence="9">
    <location>
        <begin position="286"/>
        <end position="306"/>
    </location>
</feature>
<dbReference type="PROSITE" id="PS51371">
    <property type="entry name" value="CBS"/>
    <property type="match status" value="2"/>
</dbReference>
<evidence type="ECO:0000256" key="1">
    <source>
        <dbReference type="ARBA" id="ARBA00004141"/>
    </source>
</evidence>
<dbReference type="InterPro" id="IPR036739">
    <property type="entry name" value="SLC41_membr_dom_sf"/>
</dbReference>
<accession>A0A212J1B8</accession>
<dbReference type="NCBIfam" id="TIGR00400">
    <property type="entry name" value="mgtE"/>
    <property type="match status" value="1"/>
</dbReference>
<dbReference type="InterPro" id="IPR038076">
    <property type="entry name" value="MgtE_N_sf"/>
</dbReference>
<keyword evidence="4 9" id="KW-0812">Transmembrane</keyword>
<evidence type="ECO:0000256" key="5">
    <source>
        <dbReference type="ARBA" id="ARBA00022842"/>
    </source>
</evidence>
<comment type="subcellular location">
    <subcellularLocation>
        <location evidence="9">Cell membrane</location>
        <topology evidence="9">Multi-pass membrane protein</topology>
    </subcellularLocation>
    <subcellularLocation>
        <location evidence="1">Membrane</location>
        <topology evidence="1">Multi-pass membrane protein</topology>
    </subcellularLocation>
</comment>
<keyword evidence="8" id="KW-0129">CBS domain</keyword>
<feature type="domain" description="CBS" evidence="10">
    <location>
        <begin position="138"/>
        <end position="201"/>
    </location>
</feature>
<organism evidence="11">
    <name type="scientific">uncultured Dysgonomonas sp</name>
    <dbReference type="NCBI Taxonomy" id="206096"/>
    <lineage>
        <taxon>Bacteria</taxon>
        <taxon>Pseudomonadati</taxon>
        <taxon>Bacteroidota</taxon>
        <taxon>Bacteroidia</taxon>
        <taxon>Bacteroidales</taxon>
        <taxon>Dysgonomonadaceae</taxon>
        <taxon>Dysgonomonas</taxon>
        <taxon>environmental samples</taxon>
    </lineage>
</organism>
<comment type="subunit">
    <text evidence="9">Homodimer.</text>
</comment>
<feature type="domain" description="CBS" evidence="10">
    <location>
        <begin position="202"/>
        <end position="260"/>
    </location>
</feature>
<dbReference type="CDD" id="cd04606">
    <property type="entry name" value="CBS_pair_Mg_transporter"/>
    <property type="match status" value="1"/>
</dbReference>
<dbReference type="Gene3D" id="3.10.580.10">
    <property type="entry name" value="CBS-domain"/>
    <property type="match status" value="1"/>
</dbReference>
<evidence type="ECO:0000313" key="11">
    <source>
        <dbReference type="EMBL" id="SBV93249.1"/>
    </source>
</evidence>
<comment type="similarity">
    <text evidence="2 9">Belongs to the SLC41A transporter family.</text>
</comment>
<dbReference type="RefSeq" id="WP_296938703.1">
    <property type="nucleotide sequence ID" value="NZ_LT599032.1"/>
</dbReference>
<dbReference type="Gene3D" id="1.25.60.10">
    <property type="entry name" value="MgtE N-terminal domain-like"/>
    <property type="match status" value="1"/>
</dbReference>
<dbReference type="InterPro" id="IPR006667">
    <property type="entry name" value="SLC41_membr_dom"/>
</dbReference>
<dbReference type="SUPFAM" id="SSF161093">
    <property type="entry name" value="MgtE membrane domain-like"/>
    <property type="match status" value="1"/>
</dbReference>
<evidence type="ECO:0000259" key="10">
    <source>
        <dbReference type="PROSITE" id="PS51371"/>
    </source>
</evidence>
<dbReference type="SUPFAM" id="SSF54631">
    <property type="entry name" value="CBS-domain pair"/>
    <property type="match status" value="1"/>
</dbReference>
<feature type="transmembrane region" description="Helical" evidence="9">
    <location>
        <begin position="312"/>
        <end position="339"/>
    </location>
</feature>
<evidence type="ECO:0000256" key="9">
    <source>
        <dbReference type="RuleBase" id="RU362011"/>
    </source>
</evidence>
<dbReference type="Pfam" id="PF01769">
    <property type="entry name" value="MgtE"/>
    <property type="match status" value="1"/>
</dbReference>
<dbReference type="GO" id="GO:0046872">
    <property type="term" value="F:metal ion binding"/>
    <property type="evidence" value="ECO:0007669"/>
    <property type="project" value="UniProtKB-KW"/>
</dbReference>
<feature type="transmembrane region" description="Helical" evidence="9">
    <location>
        <begin position="434"/>
        <end position="457"/>
    </location>
</feature>
<dbReference type="InterPro" id="IPR006669">
    <property type="entry name" value="MgtE_transporter"/>
</dbReference>
<dbReference type="SUPFAM" id="SSF158791">
    <property type="entry name" value="MgtE N-terminal domain-like"/>
    <property type="match status" value="1"/>
</dbReference>
<keyword evidence="5 9" id="KW-0460">Magnesium</keyword>
<feature type="transmembrane region" description="Helical" evidence="9">
    <location>
        <begin position="360"/>
        <end position="380"/>
    </location>
</feature>
<dbReference type="InterPro" id="IPR046342">
    <property type="entry name" value="CBS_dom_sf"/>
</dbReference>
<dbReference type="PANTHER" id="PTHR43773:SF1">
    <property type="entry name" value="MAGNESIUM TRANSPORTER MGTE"/>
    <property type="match status" value="1"/>
</dbReference>
<comment type="function">
    <text evidence="9">Acts as a magnesium transporter.</text>
</comment>
<dbReference type="Pfam" id="PF03448">
    <property type="entry name" value="MgtE_N"/>
    <property type="match status" value="1"/>
</dbReference>
<gene>
    <name evidence="11" type="ORF">KL86DYS1_10818</name>
</gene>
<proteinExistence type="inferred from homology"/>
<keyword evidence="7 9" id="KW-0472">Membrane</keyword>
<evidence type="ECO:0000256" key="2">
    <source>
        <dbReference type="ARBA" id="ARBA00009749"/>
    </source>
</evidence>
<dbReference type="PANTHER" id="PTHR43773">
    <property type="entry name" value="MAGNESIUM TRANSPORTER MGTE"/>
    <property type="match status" value="1"/>
</dbReference>
<reference evidence="11" key="1">
    <citation type="submission" date="2016-04" db="EMBL/GenBank/DDBJ databases">
        <authorList>
            <person name="Evans L.H."/>
            <person name="Alamgir A."/>
            <person name="Owens N."/>
            <person name="Weber N.D."/>
            <person name="Virtaneva K."/>
            <person name="Barbian K."/>
            <person name="Babar A."/>
            <person name="Rosenke K."/>
        </authorList>
    </citation>
    <scope>NUCLEOTIDE SEQUENCE</scope>
    <source>
        <strain evidence="11">86-1</strain>
    </source>
</reference>
<keyword evidence="9" id="KW-1003">Cell membrane</keyword>